<sequence length="548" mass="58786">MHINPSKVLSAIAAATAMMLALAGCGAQSNNASKTGGSADGGTITAMNSEPATALLPGNTNATTGGKVLDLIFSQLVAFDASGKPVNEVAKEIKSNDNATQFTITLKDGWKFTDGTPVTSESFTKAWSYAANATNAQINANFFSNIKGYDKLQAKGVASDAQLDGLKVVDDNTFTVDLSTPDSNFPIKVGYTGFAPLPEAFFKDPKGFAEKPIGNGAYKFVKWEHNKEIDVVKNPDYKGNFPAKNAGVNFILYTSPQSAYADVLSGNLDVMDSVPATVAGNLKTAKNVQVYNKAGSSISLFVITQDYPHFGPGKEGQLRRQAISMAINREQICDKIMSGLCTPATDFTAPAINGHSESLKGVENLSYNPDKAKELWAEANKISPWDGTFEIAYNTDGGMKSMWDAVINSIKNTLGIDAATQIFATGAELSEVTDGRTLHKPHRMGWSPDYPSIENYLTSLYATSAADGNGANTGDYKNPEFDALLAKGNQESSTDAAIKDYQAAEEILLNDLPSVPLYYTNANGVANKNLKNFEFNWQNSPIYRDMTK</sequence>
<keyword evidence="4" id="KW-1185">Reference proteome</keyword>
<dbReference type="AlphaFoldDB" id="A0A261G4Q3"/>
<comment type="caution">
    <text evidence="3">The sequence shown here is derived from an EMBL/GenBank/DDBJ whole genome shotgun (WGS) entry which is preliminary data.</text>
</comment>
<feature type="chain" id="PRO_5038377543" evidence="1">
    <location>
        <begin position="24"/>
        <end position="548"/>
    </location>
</feature>
<proteinExistence type="predicted"/>
<dbReference type="InterPro" id="IPR039424">
    <property type="entry name" value="SBP_5"/>
</dbReference>
<evidence type="ECO:0000259" key="2">
    <source>
        <dbReference type="Pfam" id="PF00496"/>
    </source>
</evidence>
<dbReference type="SUPFAM" id="SSF53850">
    <property type="entry name" value="Periplasmic binding protein-like II"/>
    <property type="match status" value="1"/>
</dbReference>
<dbReference type="Gene3D" id="3.90.76.10">
    <property type="entry name" value="Dipeptide-binding Protein, Domain 1"/>
    <property type="match status" value="1"/>
</dbReference>
<dbReference type="InterPro" id="IPR000914">
    <property type="entry name" value="SBP_5_dom"/>
</dbReference>
<protein>
    <submittedName>
        <fullName evidence="3">ABC transporter substrate-binding protein</fullName>
    </submittedName>
</protein>
<dbReference type="EMBL" id="MWWY01000005">
    <property type="protein sequence ID" value="OZG66399.1"/>
    <property type="molecule type" value="Genomic_DNA"/>
</dbReference>
<feature type="domain" description="Solute-binding protein family 5" evidence="2">
    <location>
        <begin position="84"/>
        <end position="465"/>
    </location>
</feature>
<dbReference type="PIRSF" id="PIRSF002741">
    <property type="entry name" value="MppA"/>
    <property type="match status" value="1"/>
</dbReference>
<dbReference type="CDD" id="cd00995">
    <property type="entry name" value="PBP2_NikA_DppA_OppA_like"/>
    <property type="match status" value="1"/>
</dbReference>
<evidence type="ECO:0000313" key="3">
    <source>
        <dbReference type="EMBL" id="OZG66399.1"/>
    </source>
</evidence>
<evidence type="ECO:0000256" key="1">
    <source>
        <dbReference type="SAM" id="SignalP"/>
    </source>
</evidence>
<gene>
    <name evidence="3" type="ORF">BHAP_0261</name>
</gene>
<dbReference type="GO" id="GO:0042597">
    <property type="term" value="C:periplasmic space"/>
    <property type="evidence" value="ECO:0007669"/>
    <property type="project" value="UniProtKB-ARBA"/>
</dbReference>
<dbReference type="Gene3D" id="3.10.105.10">
    <property type="entry name" value="Dipeptide-binding Protein, Domain 3"/>
    <property type="match status" value="1"/>
</dbReference>
<accession>A0A261G4Q3</accession>
<dbReference type="Pfam" id="PF00496">
    <property type="entry name" value="SBP_bac_5"/>
    <property type="match status" value="1"/>
</dbReference>
<dbReference type="GO" id="GO:0043190">
    <property type="term" value="C:ATP-binding cassette (ABC) transporter complex"/>
    <property type="evidence" value="ECO:0007669"/>
    <property type="project" value="InterPro"/>
</dbReference>
<dbReference type="PANTHER" id="PTHR30290">
    <property type="entry name" value="PERIPLASMIC BINDING COMPONENT OF ABC TRANSPORTER"/>
    <property type="match status" value="1"/>
</dbReference>
<evidence type="ECO:0000313" key="4">
    <source>
        <dbReference type="Proteomes" id="UP000216074"/>
    </source>
</evidence>
<organism evidence="3 4">
    <name type="scientific">Bifidobacterium hapali</name>
    <dbReference type="NCBI Taxonomy" id="1630172"/>
    <lineage>
        <taxon>Bacteria</taxon>
        <taxon>Bacillati</taxon>
        <taxon>Actinomycetota</taxon>
        <taxon>Actinomycetes</taxon>
        <taxon>Bifidobacteriales</taxon>
        <taxon>Bifidobacteriaceae</taxon>
        <taxon>Bifidobacterium</taxon>
    </lineage>
</organism>
<dbReference type="InterPro" id="IPR030678">
    <property type="entry name" value="Peptide/Ni-bd"/>
</dbReference>
<keyword evidence="1" id="KW-0732">Signal</keyword>
<dbReference type="OrthoDB" id="9046151at2"/>
<dbReference type="PANTHER" id="PTHR30290:SF83">
    <property type="entry name" value="ABC TRANSPORTER SUBSTRATE-BINDING PROTEIN"/>
    <property type="match status" value="1"/>
</dbReference>
<dbReference type="Proteomes" id="UP000216074">
    <property type="component" value="Unassembled WGS sequence"/>
</dbReference>
<dbReference type="Gene3D" id="3.40.190.10">
    <property type="entry name" value="Periplasmic binding protein-like II"/>
    <property type="match status" value="1"/>
</dbReference>
<name>A0A261G4Q3_9BIFI</name>
<dbReference type="GO" id="GO:0015833">
    <property type="term" value="P:peptide transport"/>
    <property type="evidence" value="ECO:0007669"/>
    <property type="project" value="TreeGrafter"/>
</dbReference>
<reference evidence="3 4" key="1">
    <citation type="journal article" date="2017" name="BMC Genomics">
        <title>Comparative genomic and phylogenomic analyses of the Bifidobacteriaceae family.</title>
        <authorList>
            <person name="Lugli G.A."/>
            <person name="Milani C."/>
            <person name="Turroni F."/>
            <person name="Duranti S."/>
            <person name="Mancabelli L."/>
            <person name="Mangifesta M."/>
            <person name="Ferrario C."/>
            <person name="Modesto M."/>
            <person name="Mattarelli P."/>
            <person name="Jiri K."/>
            <person name="van Sinderen D."/>
            <person name="Ventura M."/>
        </authorList>
    </citation>
    <scope>NUCLEOTIDE SEQUENCE [LARGE SCALE GENOMIC DNA]</scope>
    <source>
        <strain evidence="3 4">DSM 100202</strain>
    </source>
</reference>
<feature type="signal peptide" evidence="1">
    <location>
        <begin position="1"/>
        <end position="23"/>
    </location>
</feature>
<dbReference type="GO" id="GO:1904680">
    <property type="term" value="F:peptide transmembrane transporter activity"/>
    <property type="evidence" value="ECO:0007669"/>
    <property type="project" value="TreeGrafter"/>
</dbReference>
<dbReference type="RefSeq" id="WP_094728861.1">
    <property type="nucleotide sequence ID" value="NZ_MWWY01000005.1"/>
</dbReference>
<dbReference type="PROSITE" id="PS51257">
    <property type="entry name" value="PROKAR_LIPOPROTEIN"/>
    <property type="match status" value="1"/>
</dbReference>